<keyword evidence="3" id="KW-1185">Reference proteome</keyword>
<feature type="signal peptide" evidence="1">
    <location>
        <begin position="1"/>
        <end position="32"/>
    </location>
</feature>
<gene>
    <name evidence="2" type="ORF">XA68_12400</name>
</gene>
<dbReference type="Gene3D" id="3.90.190.10">
    <property type="entry name" value="Protein tyrosine phosphatase superfamily"/>
    <property type="match status" value="1"/>
</dbReference>
<reference evidence="2 3" key="2">
    <citation type="journal article" date="2017" name="Sci. Rep.">
        <title>Ant-infecting Ophiocordyceps genomes reveal a high diversity of potential behavioral manipulation genes and a possible major role for enterotoxins.</title>
        <authorList>
            <person name="de Bekker C."/>
            <person name="Ohm R.A."/>
            <person name="Evans H.C."/>
            <person name="Brachmann A."/>
            <person name="Hughes D.P."/>
        </authorList>
    </citation>
    <scope>NUCLEOTIDE SEQUENCE [LARGE SCALE GENOMIC DNA]</scope>
    <source>
        <strain evidence="2 3">SC16a</strain>
    </source>
</reference>
<dbReference type="EMBL" id="LAZP02000200">
    <property type="protein sequence ID" value="PFH59423.1"/>
    <property type="molecule type" value="Genomic_DNA"/>
</dbReference>
<comment type="caution">
    <text evidence="2">The sequence shown here is derived from an EMBL/GenBank/DDBJ whole genome shotgun (WGS) entry which is preliminary data.</text>
</comment>
<dbReference type="OrthoDB" id="432447at2759"/>
<dbReference type="AlphaFoldDB" id="A0A2A9PEV1"/>
<evidence type="ECO:0000313" key="2">
    <source>
        <dbReference type="EMBL" id="PFH59423.1"/>
    </source>
</evidence>
<organism evidence="2 3">
    <name type="scientific">Ophiocordyceps unilateralis</name>
    <name type="common">Zombie-ant fungus</name>
    <name type="synonym">Torrubia unilateralis</name>
    <dbReference type="NCBI Taxonomy" id="268505"/>
    <lineage>
        <taxon>Eukaryota</taxon>
        <taxon>Fungi</taxon>
        <taxon>Dikarya</taxon>
        <taxon>Ascomycota</taxon>
        <taxon>Pezizomycotina</taxon>
        <taxon>Sordariomycetes</taxon>
        <taxon>Hypocreomycetidae</taxon>
        <taxon>Hypocreales</taxon>
        <taxon>Ophiocordycipitaceae</taxon>
        <taxon>Ophiocordyceps</taxon>
    </lineage>
</organism>
<protein>
    <recommendedName>
        <fullName evidence="4">Tyrosine specific protein phosphatases domain-containing protein</fullName>
    </recommendedName>
</protein>
<dbReference type="InterPro" id="IPR029021">
    <property type="entry name" value="Prot-tyrosine_phosphatase-like"/>
</dbReference>
<evidence type="ECO:0000313" key="3">
    <source>
        <dbReference type="Proteomes" id="UP000037136"/>
    </source>
</evidence>
<sequence length="256" mass="28195">MRSRNFSTSVRGATGLLFCVFFIRRLPLGTMASVDVGGDSDAEAVAVATSLLPSIGTVQHKGNGPTTVAKSLHKRLRLEMQRRGPPPKGFDPAEVKRAGLQRFELVQDYFPTTYGPIYRSSAPFYRHDDASQRSSPLTAEFLQRHNIKTVISLNSRASDPAFRKLYKQYGIHYVAVPVTDMRAPSMRGMETIVEAFNGGRKHGGIIVWCGYGRGRAGTAITAMQISAQSELPLGRRTLVRKAQLKPLMTSNHVECS</sequence>
<proteinExistence type="predicted"/>
<accession>A0A2A9PEV1</accession>
<keyword evidence="1" id="KW-0732">Signal</keyword>
<feature type="chain" id="PRO_5013061024" description="Tyrosine specific protein phosphatases domain-containing protein" evidence="1">
    <location>
        <begin position="33"/>
        <end position="256"/>
    </location>
</feature>
<dbReference type="SUPFAM" id="SSF52799">
    <property type="entry name" value="(Phosphotyrosine protein) phosphatases II"/>
    <property type="match status" value="1"/>
</dbReference>
<dbReference type="STRING" id="268505.A0A2A9PEV1"/>
<evidence type="ECO:0008006" key="4">
    <source>
        <dbReference type="Google" id="ProtNLM"/>
    </source>
</evidence>
<reference evidence="2 3" key="1">
    <citation type="journal article" date="2015" name="BMC Genomics">
        <title>Gene expression during zombie ant biting behavior reflects the complexity underlying fungal parasitic behavioral manipulation.</title>
        <authorList>
            <person name="de Bekker C."/>
            <person name="Ohm R.A."/>
            <person name="Loreto R.G."/>
            <person name="Sebastian A."/>
            <person name="Albert I."/>
            <person name="Merrow M."/>
            <person name="Brachmann A."/>
            <person name="Hughes D.P."/>
        </authorList>
    </citation>
    <scope>NUCLEOTIDE SEQUENCE [LARGE SCALE GENOMIC DNA]</scope>
    <source>
        <strain evidence="2 3">SC16a</strain>
    </source>
</reference>
<dbReference type="Pfam" id="PF22785">
    <property type="entry name" value="Tc-R-P"/>
    <property type="match status" value="1"/>
</dbReference>
<evidence type="ECO:0000256" key="1">
    <source>
        <dbReference type="SAM" id="SignalP"/>
    </source>
</evidence>
<name>A0A2A9PEV1_OPHUN</name>
<dbReference type="Proteomes" id="UP000037136">
    <property type="component" value="Unassembled WGS sequence"/>
</dbReference>